<gene>
    <name evidence="7" type="ORF">Klosneuvirus_1_198</name>
</gene>
<dbReference type="SMART" id="SM00663">
    <property type="entry name" value="RPOLA_N"/>
    <property type="match status" value="1"/>
</dbReference>
<dbReference type="EMBL" id="KY684108">
    <property type="protein sequence ID" value="ARF11341.1"/>
    <property type="molecule type" value="Genomic_DNA"/>
</dbReference>
<protein>
    <recommendedName>
        <fullName evidence="1">DNA-directed RNA polymerase</fullName>
        <ecNumber evidence="1">2.7.7.6</ecNumber>
    </recommendedName>
</protein>
<evidence type="ECO:0000256" key="3">
    <source>
        <dbReference type="ARBA" id="ARBA00022679"/>
    </source>
</evidence>
<keyword evidence="2 7" id="KW-0240">DNA-directed RNA polymerase</keyword>
<accession>A0A1V0SI49</accession>
<sequence>MGKRVNFSARTVITSDPTIDINELRVPIKIATNLTIPEVVTPQNIEQLNQLVKNGRDKYPGANFVFPISNIELGRKVLPIDLRYRKEKVELRFGDIVERHIIDGDIVLLNRQPTLHKLSMMGHRVRVVNDPKLNTFGMQVSVNKTQAGKNIYIC</sequence>
<name>A0A1V0SI49_9VIRU</name>
<keyword evidence="5" id="KW-0804">Transcription</keyword>
<dbReference type="GO" id="GO:0003677">
    <property type="term" value="F:DNA binding"/>
    <property type="evidence" value="ECO:0007669"/>
    <property type="project" value="InterPro"/>
</dbReference>
<dbReference type="EC" id="2.7.7.6" evidence="1"/>
<evidence type="ECO:0000256" key="4">
    <source>
        <dbReference type="ARBA" id="ARBA00022695"/>
    </source>
</evidence>
<organism evidence="7">
    <name type="scientific">Klosneuvirus KNV1</name>
    <dbReference type="NCBI Taxonomy" id="1977640"/>
    <lineage>
        <taxon>Viruses</taxon>
        <taxon>Varidnaviria</taxon>
        <taxon>Bamfordvirae</taxon>
        <taxon>Nucleocytoviricota</taxon>
        <taxon>Megaviricetes</taxon>
        <taxon>Imitervirales</taxon>
        <taxon>Mimiviridae</taxon>
        <taxon>Klosneuvirinae</taxon>
        <taxon>Klosneuvirus</taxon>
    </lineage>
</organism>
<dbReference type="PANTHER" id="PTHR19376">
    <property type="entry name" value="DNA-DIRECTED RNA POLYMERASE"/>
    <property type="match status" value="1"/>
</dbReference>
<proteinExistence type="predicted"/>
<feature type="domain" description="RNA polymerase N-terminal" evidence="6">
    <location>
        <begin position="1"/>
        <end position="154"/>
    </location>
</feature>
<evidence type="ECO:0000259" key="6">
    <source>
        <dbReference type="SMART" id="SM00663"/>
    </source>
</evidence>
<dbReference type="Gene3D" id="3.30.1490.180">
    <property type="entry name" value="RNA polymerase ii"/>
    <property type="match status" value="1"/>
</dbReference>
<keyword evidence="4" id="KW-0548">Nucleotidyltransferase</keyword>
<dbReference type="GO" id="GO:0000428">
    <property type="term" value="C:DNA-directed RNA polymerase complex"/>
    <property type="evidence" value="ECO:0007669"/>
    <property type="project" value="UniProtKB-KW"/>
</dbReference>
<dbReference type="Pfam" id="PF00623">
    <property type="entry name" value="RNA_pol_Rpb1_2"/>
    <property type="match status" value="1"/>
</dbReference>
<dbReference type="InterPro" id="IPR000722">
    <property type="entry name" value="RNA_pol_asu"/>
</dbReference>
<dbReference type="InterPro" id="IPR045867">
    <property type="entry name" value="DNA-dir_RpoC_beta_prime"/>
</dbReference>
<dbReference type="GO" id="GO:0006351">
    <property type="term" value="P:DNA-templated transcription"/>
    <property type="evidence" value="ECO:0007669"/>
    <property type="project" value="InterPro"/>
</dbReference>
<dbReference type="PANTHER" id="PTHR19376:SF37">
    <property type="entry name" value="DNA-DIRECTED RNA POLYMERASE II SUBUNIT RPB1"/>
    <property type="match status" value="1"/>
</dbReference>
<evidence type="ECO:0000256" key="1">
    <source>
        <dbReference type="ARBA" id="ARBA00012418"/>
    </source>
</evidence>
<keyword evidence="3" id="KW-0808">Transferase</keyword>
<evidence type="ECO:0000256" key="2">
    <source>
        <dbReference type="ARBA" id="ARBA00022478"/>
    </source>
</evidence>
<dbReference type="GO" id="GO:0003899">
    <property type="term" value="F:DNA-directed RNA polymerase activity"/>
    <property type="evidence" value="ECO:0007669"/>
    <property type="project" value="UniProtKB-EC"/>
</dbReference>
<dbReference type="Gene3D" id="2.40.40.20">
    <property type="match status" value="1"/>
</dbReference>
<evidence type="ECO:0000256" key="5">
    <source>
        <dbReference type="ARBA" id="ARBA00023163"/>
    </source>
</evidence>
<evidence type="ECO:0000313" key="7">
    <source>
        <dbReference type="EMBL" id="ARF11341.1"/>
    </source>
</evidence>
<dbReference type="InterPro" id="IPR006592">
    <property type="entry name" value="RNA_pol_N"/>
</dbReference>
<dbReference type="SUPFAM" id="SSF64484">
    <property type="entry name" value="beta and beta-prime subunits of DNA dependent RNA-polymerase"/>
    <property type="match status" value="1"/>
</dbReference>
<reference evidence="7" key="1">
    <citation type="journal article" date="2017" name="Science">
        <title>Giant viruses with an expanded complement of translation system components.</title>
        <authorList>
            <person name="Schulz F."/>
            <person name="Yutin N."/>
            <person name="Ivanova N.N."/>
            <person name="Ortega D.R."/>
            <person name="Lee T.K."/>
            <person name="Vierheilig J."/>
            <person name="Daims H."/>
            <person name="Horn M."/>
            <person name="Wagner M."/>
            <person name="Jensen G.J."/>
            <person name="Kyrpides N.C."/>
            <person name="Koonin E.V."/>
            <person name="Woyke T."/>
        </authorList>
    </citation>
    <scope>NUCLEOTIDE SEQUENCE</scope>
    <source>
        <strain evidence="7">KNV1</strain>
    </source>
</reference>